<dbReference type="Gene3D" id="3.10.20.30">
    <property type="match status" value="1"/>
</dbReference>
<dbReference type="InterPro" id="IPR001041">
    <property type="entry name" value="2Fe-2S_ferredoxin-type"/>
</dbReference>
<dbReference type="Proteomes" id="UP001155500">
    <property type="component" value="Unassembled WGS sequence"/>
</dbReference>
<dbReference type="GO" id="GO:0051537">
    <property type="term" value="F:2 iron, 2 sulfur cluster binding"/>
    <property type="evidence" value="ECO:0007669"/>
    <property type="project" value="InterPro"/>
</dbReference>
<dbReference type="CDD" id="cd00207">
    <property type="entry name" value="fer2"/>
    <property type="match status" value="1"/>
</dbReference>
<name>A0A9X4PBH7_9PAST</name>
<dbReference type="PROSITE" id="PS00197">
    <property type="entry name" value="2FE2S_FER_1"/>
    <property type="match status" value="1"/>
</dbReference>
<comment type="caution">
    <text evidence="2">The sequence shown here is derived from an EMBL/GenBank/DDBJ whole genome shotgun (WGS) entry which is preliminary data.</text>
</comment>
<evidence type="ECO:0000259" key="1">
    <source>
        <dbReference type="PROSITE" id="PS51085"/>
    </source>
</evidence>
<dbReference type="EMBL" id="LWID01000001">
    <property type="protein sequence ID" value="MDG6894291.1"/>
    <property type="molecule type" value="Genomic_DNA"/>
</dbReference>
<evidence type="ECO:0000313" key="2">
    <source>
        <dbReference type="EMBL" id="MDG6894291.1"/>
    </source>
</evidence>
<feature type="domain" description="2Fe-2S ferredoxin-type" evidence="1">
    <location>
        <begin position="2"/>
        <end position="87"/>
    </location>
</feature>
<accession>A0A9X4PBH7</accession>
<protein>
    <submittedName>
        <fullName evidence="2">(2Fe-2S)-binding protein</fullName>
    </submittedName>
</protein>
<dbReference type="PROSITE" id="PS51085">
    <property type="entry name" value="2FE2S_FER_2"/>
    <property type="match status" value="1"/>
</dbReference>
<dbReference type="NCBIfam" id="NF007985">
    <property type="entry name" value="PRK10713.1"/>
    <property type="match status" value="1"/>
</dbReference>
<dbReference type="Pfam" id="PF00111">
    <property type="entry name" value="Fer2"/>
    <property type="match status" value="1"/>
</dbReference>
<proteinExistence type="predicted"/>
<dbReference type="InterPro" id="IPR006058">
    <property type="entry name" value="2Fe2S_fd_BS"/>
</dbReference>
<dbReference type="AlphaFoldDB" id="A0A9X4PBH7"/>
<evidence type="ECO:0000313" key="3">
    <source>
        <dbReference type="Proteomes" id="UP001155500"/>
    </source>
</evidence>
<gene>
    <name evidence="2" type="ORF">A6A20_01260</name>
</gene>
<dbReference type="InterPro" id="IPR036010">
    <property type="entry name" value="2Fe-2S_ferredoxin-like_sf"/>
</dbReference>
<dbReference type="RefSeq" id="WP_279571777.1">
    <property type="nucleotide sequence ID" value="NZ_LWID01000001.1"/>
</dbReference>
<keyword evidence="3" id="KW-1185">Reference proteome</keyword>
<reference evidence="2" key="1">
    <citation type="submission" date="2016-03" db="EMBL/GenBank/DDBJ databases">
        <title>Co-evolution between Pasteurellaceae and their hosts.</title>
        <authorList>
            <person name="Hansen M.J."/>
            <person name="Bojesen A.M."/>
            <person name="Planet P."/>
        </authorList>
    </citation>
    <scope>NUCLEOTIDE SEQUENCE</scope>
    <source>
        <strain evidence="2">146/S8/89</strain>
    </source>
</reference>
<dbReference type="SUPFAM" id="SSF54292">
    <property type="entry name" value="2Fe-2S ferredoxin-like"/>
    <property type="match status" value="1"/>
</dbReference>
<organism evidence="2 3">
    <name type="scientific">Volucribacter amazonae</name>
    <dbReference type="NCBI Taxonomy" id="256731"/>
    <lineage>
        <taxon>Bacteria</taxon>
        <taxon>Pseudomonadati</taxon>
        <taxon>Pseudomonadota</taxon>
        <taxon>Gammaproteobacteria</taxon>
        <taxon>Pasteurellales</taxon>
        <taxon>Pasteurellaceae</taxon>
        <taxon>Volucribacter</taxon>
    </lineage>
</organism>
<sequence length="87" mass="10010">MPKISLLPQKITLQHNNQISLLENLEQHGIYPEYQCRSGYCGACRAKLIKGKVSYQETPLAFLQPNEILLCCCLVEQDIEIEIKYIK</sequence>
<dbReference type="InterPro" id="IPR012675">
    <property type="entry name" value="Beta-grasp_dom_sf"/>
</dbReference>